<gene>
    <name evidence="1" type="ORF">HF521_004393</name>
</gene>
<feature type="non-terminal residue" evidence="1">
    <location>
        <position position="1"/>
    </location>
</feature>
<protein>
    <submittedName>
        <fullName evidence="1">Uncharacterized protein</fullName>
    </submittedName>
</protein>
<accession>A0A8T0AY46</accession>
<evidence type="ECO:0000313" key="1">
    <source>
        <dbReference type="EMBL" id="KAF7697883.1"/>
    </source>
</evidence>
<dbReference type="EMBL" id="JABFDY010000014">
    <property type="protein sequence ID" value="KAF7697883.1"/>
    <property type="molecule type" value="Genomic_DNA"/>
</dbReference>
<comment type="caution">
    <text evidence="1">The sequence shown here is derived from an EMBL/GenBank/DDBJ whole genome shotgun (WGS) entry which is preliminary data.</text>
</comment>
<dbReference type="AlphaFoldDB" id="A0A8T0AY46"/>
<evidence type="ECO:0000313" key="2">
    <source>
        <dbReference type="Proteomes" id="UP000606274"/>
    </source>
</evidence>
<name>A0A8T0AY46_SILME</name>
<reference evidence="1" key="1">
    <citation type="submission" date="2020-08" db="EMBL/GenBank/DDBJ databases">
        <title>Chromosome-level assembly of Southern catfish (Silurus meridionalis) provides insights into visual adaptation to the nocturnal and benthic lifestyles.</title>
        <authorList>
            <person name="Zhang Y."/>
            <person name="Wang D."/>
            <person name="Peng Z."/>
        </authorList>
    </citation>
    <scope>NUCLEOTIDE SEQUENCE</scope>
    <source>
        <strain evidence="1">SWU-2019-XX</strain>
        <tissue evidence="1">Muscle</tissue>
    </source>
</reference>
<dbReference type="Proteomes" id="UP000606274">
    <property type="component" value="Unassembled WGS sequence"/>
</dbReference>
<proteinExistence type="predicted"/>
<organism evidence="1 2">
    <name type="scientific">Silurus meridionalis</name>
    <name type="common">Southern catfish</name>
    <name type="synonym">Silurus soldatovi meridionalis</name>
    <dbReference type="NCBI Taxonomy" id="175797"/>
    <lineage>
        <taxon>Eukaryota</taxon>
        <taxon>Metazoa</taxon>
        <taxon>Chordata</taxon>
        <taxon>Craniata</taxon>
        <taxon>Vertebrata</taxon>
        <taxon>Euteleostomi</taxon>
        <taxon>Actinopterygii</taxon>
        <taxon>Neopterygii</taxon>
        <taxon>Teleostei</taxon>
        <taxon>Ostariophysi</taxon>
        <taxon>Siluriformes</taxon>
        <taxon>Siluridae</taxon>
        <taxon>Silurus</taxon>
    </lineage>
</organism>
<keyword evidence="2" id="KW-1185">Reference proteome</keyword>
<sequence>SIIQHLFTTTEPLSDLFPESHTTVFLFQFPPSYSSFSPHFPPLLLHLQNHPTGHHPMLFIYTVPCQHLTGFNLLQVASPTKNIVHLCAPSSTLMSPYDLPSS</sequence>